<reference evidence="1 2" key="1">
    <citation type="submission" date="2019-12" db="EMBL/GenBank/DDBJ databases">
        <title>Whole-genome sequencing of Allorhizobium vitis.</title>
        <authorList>
            <person name="Gan H.M."/>
            <person name="Szegedi E."/>
            <person name="Burr T."/>
            <person name="Savka M.A."/>
        </authorList>
    </citation>
    <scope>NUCLEOTIDE SEQUENCE [LARGE SCALE GENOMIC DNA]</scope>
    <source>
        <strain evidence="1 2">CG415</strain>
    </source>
</reference>
<protein>
    <submittedName>
        <fullName evidence="1">Uncharacterized protein</fullName>
    </submittedName>
</protein>
<name>A0A7K1RKH7_AGRVI</name>
<organism evidence="1 2">
    <name type="scientific">Agrobacterium vitis</name>
    <name type="common">Rhizobium vitis</name>
    <dbReference type="NCBI Taxonomy" id="373"/>
    <lineage>
        <taxon>Bacteria</taxon>
        <taxon>Pseudomonadati</taxon>
        <taxon>Pseudomonadota</taxon>
        <taxon>Alphaproteobacteria</taxon>
        <taxon>Hyphomicrobiales</taxon>
        <taxon>Rhizobiaceae</taxon>
        <taxon>Rhizobium/Agrobacterium group</taxon>
        <taxon>Agrobacterium</taxon>
    </lineage>
</organism>
<evidence type="ECO:0000313" key="1">
    <source>
        <dbReference type="EMBL" id="MVA58520.1"/>
    </source>
</evidence>
<dbReference type="InterPro" id="IPR046723">
    <property type="entry name" value="DUF6615"/>
</dbReference>
<dbReference type="AlphaFoldDB" id="A0A7K1RKH7"/>
<sequence>MCDIATKLPILVANLLDRESKLQRGRFREETLTDIFTGALTAFAGPELVIEYPTEAATGGDIDLDFWQVSSGRRLSIRIQAKRLNAEIDGGKPVAIERRAYRELLHQVPKKTGPYQYKTLVGGSGSVLPLYMFYNHGAVTRDSYFSKPGPDVRGINLAFACDIADELDAKLIAKPKRLHHTRLSHLRKHFFGLEAILCPCGVLEGNVPSPDNVSAALAKIWDDMTTAVADQSVEKAVRDRLLRPSSLAPRQASGRRLRDGPAIRVNRTLDRPTVTFISGRTDDERTPKILDDFAGFDG</sequence>
<gene>
    <name evidence="1" type="ORF">GOZ88_20660</name>
</gene>
<proteinExistence type="predicted"/>
<accession>A0A7K1RKH7</accession>
<dbReference type="Pfam" id="PF20320">
    <property type="entry name" value="DUF6615"/>
    <property type="match status" value="1"/>
</dbReference>
<evidence type="ECO:0000313" key="2">
    <source>
        <dbReference type="Proteomes" id="UP000440716"/>
    </source>
</evidence>
<comment type="caution">
    <text evidence="1">The sequence shown here is derived from an EMBL/GenBank/DDBJ whole genome shotgun (WGS) entry which is preliminary data.</text>
</comment>
<dbReference type="EMBL" id="WPHU01000009">
    <property type="protein sequence ID" value="MVA58520.1"/>
    <property type="molecule type" value="Genomic_DNA"/>
</dbReference>
<dbReference type="Proteomes" id="UP000440716">
    <property type="component" value="Unassembled WGS sequence"/>
</dbReference>
<dbReference type="RefSeq" id="WP_156592320.1">
    <property type="nucleotide sequence ID" value="NZ_WPHU01000009.1"/>
</dbReference>